<reference evidence="1 2" key="1">
    <citation type="submission" date="2021-03" db="EMBL/GenBank/DDBJ databases">
        <title>Sequencing the genomes of 1000 actinobacteria strains.</title>
        <authorList>
            <person name="Klenk H.-P."/>
        </authorList>
    </citation>
    <scope>NUCLEOTIDE SEQUENCE [LARGE SCALE GENOMIC DNA]</scope>
    <source>
        <strain evidence="1 2">DSM 18824</strain>
    </source>
</reference>
<name>A0ABS4UEG5_9ACTN</name>
<sequence>MALRPLSVAHGIQHRSVADQDLLQLLARVASAREAVRQGRGAPSRDDAFRRNCGQLAASLVAYATALEHYRLPVPPDIRDELRLRRRLLS</sequence>
<dbReference type="EMBL" id="JAGINT010000001">
    <property type="protein sequence ID" value="MBP2350033.1"/>
    <property type="molecule type" value="Genomic_DNA"/>
</dbReference>
<gene>
    <name evidence="1" type="ORF">JOF29_001116</name>
</gene>
<accession>A0ABS4UEG5</accession>
<proteinExistence type="predicted"/>
<dbReference type="Proteomes" id="UP000755585">
    <property type="component" value="Unassembled WGS sequence"/>
</dbReference>
<keyword evidence="2" id="KW-1185">Reference proteome</keyword>
<comment type="caution">
    <text evidence="1">The sequence shown here is derived from an EMBL/GenBank/DDBJ whole genome shotgun (WGS) entry which is preliminary data.</text>
</comment>
<organism evidence="1 2">
    <name type="scientific">Kribbella aluminosa</name>
    <dbReference type="NCBI Taxonomy" id="416017"/>
    <lineage>
        <taxon>Bacteria</taxon>
        <taxon>Bacillati</taxon>
        <taxon>Actinomycetota</taxon>
        <taxon>Actinomycetes</taxon>
        <taxon>Propionibacteriales</taxon>
        <taxon>Kribbellaceae</taxon>
        <taxon>Kribbella</taxon>
    </lineage>
</organism>
<evidence type="ECO:0000313" key="2">
    <source>
        <dbReference type="Proteomes" id="UP000755585"/>
    </source>
</evidence>
<evidence type="ECO:0000313" key="1">
    <source>
        <dbReference type="EMBL" id="MBP2350033.1"/>
    </source>
</evidence>
<protein>
    <submittedName>
        <fullName evidence="1">Uncharacterized protein</fullName>
    </submittedName>
</protein>